<dbReference type="Gene3D" id="3.40.190.10">
    <property type="entry name" value="Periplasmic binding protein-like II"/>
    <property type="match status" value="2"/>
</dbReference>
<proteinExistence type="inferred from homology"/>
<evidence type="ECO:0000256" key="1">
    <source>
        <dbReference type="ARBA" id="ARBA00009437"/>
    </source>
</evidence>
<accession>A0ABV8IEK3</accession>
<dbReference type="InterPro" id="IPR005119">
    <property type="entry name" value="LysR_subst-bd"/>
</dbReference>
<dbReference type="InterPro" id="IPR036390">
    <property type="entry name" value="WH_DNA-bd_sf"/>
</dbReference>
<dbReference type="PANTHER" id="PTHR30346:SF0">
    <property type="entry name" value="HCA OPERON TRANSCRIPTIONAL ACTIVATOR HCAR"/>
    <property type="match status" value="1"/>
</dbReference>
<dbReference type="PROSITE" id="PS50931">
    <property type="entry name" value="HTH_LYSR"/>
    <property type="match status" value="1"/>
</dbReference>
<evidence type="ECO:0000256" key="4">
    <source>
        <dbReference type="ARBA" id="ARBA00023163"/>
    </source>
</evidence>
<dbReference type="EMBL" id="JBHSBM010000039">
    <property type="protein sequence ID" value="MFC4061891.1"/>
    <property type="molecule type" value="Genomic_DNA"/>
</dbReference>
<comment type="similarity">
    <text evidence="1">Belongs to the LysR transcriptional regulatory family.</text>
</comment>
<evidence type="ECO:0000313" key="7">
    <source>
        <dbReference type="EMBL" id="MFC4061891.1"/>
    </source>
</evidence>
<dbReference type="PANTHER" id="PTHR30346">
    <property type="entry name" value="TRANSCRIPTIONAL DUAL REGULATOR HCAR-RELATED"/>
    <property type="match status" value="1"/>
</dbReference>
<evidence type="ECO:0000256" key="5">
    <source>
        <dbReference type="SAM" id="MobiDB-lite"/>
    </source>
</evidence>
<dbReference type="Pfam" id="PF03466">
    <property type="entry name" value="LysR_substrate"/>
    <property type="match status" value="1"/>
</dbReference>
<dbReference type="Pfam" id="PF00126">
    <property type="entry name" value="HTH_1"/>
    <property type="match status" value="1"/>
</dbReference>
<dbReference type="InterPro" id="IPR036388">
    <property type="entry name" value="WH-like_DNA-bd_sf"/>
</dbReference>
<dbReference type="RefSeq" id="WP_377292504.1">
    <property type="nucleotide sequence ID" value="NZ_JBHSBM010000039.1"/>
</dbReference>
<sequence length="314" mass="34863">MELRDIEIFLTLSEELHFSRTAEKLRITQARVSQSIKKQERRIGAPLFERTSRTVRITPIGSRLYDDLRRAYDLIHSGLARATSTAQGVQGTLRLGVMGALGNELRPVIEEFRTRHPGCDVQTTEFHFSEPFTALRSGEVDMQLMWLPVRETDLTAGPVVLTEGRVLAVAETSDLARRTSVSMEELAGRHVLDAGPAAPDYWIHAMIPASTPAGRPVPRGPRVRTFHEALTLIAAGQIVSTLNAHVDRYYTYPGIVYLPVHDAPRTEWALIRRAADETPLMRAFAQTGHDMGPRPIAPGPEAGSYRVENAAREA</sequence>
<dbReference type="Proteomes" id="UP001595850">
    <property type="component" value="Unassembled WGS sequence"/>
</dbReference>
<evidence type="ECO:0000313" key="8">
    <source>
        <dbReference type="Proteomes" id="UP001595850"/>
    </source>
</evidence>
<comment type="caution">
    <text evidence="7">The sequence shown here is derived from an EMBL/GenBank/DDBJ whole genome shotgun (WGS) entry which is preliminary data.</text>
</comment>
<feature type="domain" description="HTH lysR-type" evidence="6">
    <location>
        <begin position="1"/>
        <end position="58"/>
    </location>
</feature>
<evidence type="ECO:0000256" key="2">
    <source>
        <dbReference type="ARBA" id="ARBA00023015"/>
    </source>
</evidence>
<name>A0ABV8IEK3_9ACTN</name>
<reference evidence="8" key="1">
    <citation type="journal article" date="2019" name="Int. J. Syst. Evol. Microbiol.">
        <title>The Global Catalogue of Microorganisms (GCM) 10K type strain sequencing project: providing services to taxonomists for standard genome sequencing and annotation.</title>
        <authorList>
            <consortium name="The Broad Institute Genomics Platform"/>
            <consortium name="The Broad Institute Genome Sequencing Center for Infectious Disease"/>
            <person name="Wu L."/>
            <person name="Ma J."/>
        </authorList>
    </citation>
    <scope>NUCLEOTIDE SEQUENCE [LARGE SCALE GENOMIC DNA]</scope>
    <source>
        <strain evidence="8">TBRC 4489</strain>
    </source>
</reference>
<keyword evidence="4" id="KW-0804">Transcription</keyword>
<evidence type="ECO:0000256" key="3">
    <source>
        <dbReference type="ARBA" id="ARBA00023125"/>
    </source>
</evidence>
<gene>
    <name evidence="7" type="ORF">ACFOWE_26620</name>
</gene>
<protein>
    <submittedName>
        <fullName evidence="7">LysR family transcriptional regulator</fullName>
    </submittedName>
</protein>
<keyword evidence="3" id="KW-0238">DNA-binding</keyword>
<dbReference type="Gene3D" id="1.10.10.10">
    <property type="entry name" value="Winged helix-like DNA-binding domain superfamily/Winged helix DNA-binding domain"/>
    <property type="match status" value="1"/>
</dbReference>
<dbReference type="InterPro" id="IPR000847">
    <property type="entry name" value="LysR_HTH_N"/>
</dbReference>
<dbReference type="SUPFAM" id="SSF46785">
    <property type="entry name" value="Winged helix' DNA-binding domain"/>
    <property type="match status" value="1"/>
</dbReference>
<dbReference type="CDD" id="cd08414">
    <property type="entry name" value="PBP2_LTTR_aromatics_like"/>
    <property type="match status" value="1"/>
</dbReference>
<keyword evidence="2" id="KW-0805">Transcription regulation</keyword>
<organism evidence="7 8">
    <name type="scientific">Planomonospora corallina</name>
    <dbReference type="NCBI Taxonomy" id="1806052"/>
    <lineage>
        <taxon>Bacteria</taxon>
        <taxon>Bacillati</taxon>
        <taxon>Actinomycetota</taxon>
        <taxon>Actinomycetes</taxon>
        <taxon>Streptosporangiales</taxon>
        <taxon>Streptosporangiaceae</taxon>
        <taxon>Planomonospora</taxon>
    </lineage>
</organism>
<evidence type="ECO:0000259" key="6">
    <source>
        <dbReference type="PROSITE" id="PS50931"/>
    </source>
</evidence>
<dbReference type="SUPFAM" id="SSF53850">
    <property type="entry name" value="Periplasmic binding protein-like II"/>
    <property type="match status" value="1"/>
</dbReference>
<keyword evidence="8" id="KW-1185">Reference proteome</keyword>
<feature type="region of interest" description="Disordered" evidence="5">
    <location>
        <begin position="287"/>
        <end position="314"/>
    </location>
</feature>